<dbReference type="InterPro" id="IPR015078">
    <property type="entry name" value="DP-EP"/>
</dbReference>
<comment type="caution">
    <text evidence="1">The sequence shown here is derived from an EMBL/GenBank/DDBJ whole genome shotgun (WGS) entry which is preliminary data.</text>
</comment>
<sequence length="132" mass="14785">MTKEKIYMYKFLVSISIDSKGVPDFTYYEPGNPTPLSKEQRAVEVDAPTVIFYELTNLELSPKGLKFVGAGFKNPYDGIIENAFVSEDGKTLILEDLCKDYGTTNFHLLAKCDRNNLIIISPDPEVVNKNIG</sequence>
<keyword evidence="2" id="KW-1185">Reference proteome</keyword>
<dbReference type="Pfam" id="PF08985">
    <property type="entry name" value="DP-EP"/>
    <property type="match status" value="1"/>
</dbReference>
<reference evidence="1 2" key="1">
    <citation type="submission" date="2019-03" db="EMBL/GenBank/DDBJ databases">
        <title>Freshwater and sediment microbial communities from various areas in North America, analyzing microbe dynamics in response to fracking.</title>
        <authorList>
            <person name="Lamendella R."/>
        </authorList>
    </citation>
    <scope>NUCLEOTIDE SEQUENCE [LARGE SCALE GENOMIC DNA]</scope>
    <source>
        <strain evidence="1 2">74A</strain>
    </source>
</reference>
<name>A0A4R2FEL2_9GAMM</name>
<dbReference type="EMBL" id="SLWF01000007">
    <property type="protein sequence ID" value="TCN86252.1"/>
    <property type="molecule type" value="Genomic_DNA"/>
</dbReference>
<evidence type="ECO:0000313" key="1">
    <source>
        <dbReference type="EMBL" id="TCN86252.1"/>
    </source>
</evidence>
<proteinExistence type="predicted"/>
<dbReference type="AlphaFoldDB" id="A0A4R2FEL2"/>
<dbReference type="OrthoDB" id="6255824at2"/>
<dbReference type="Proteomes" id="UP000294832">
    <property type="component" value="Unassembled WGS sequence"/>
</dbReference>
<organism evidence="1 2">
    <name type="scientific">Shewanella fodinae</name>
    <dbReference type="NCBI Taxonomy" id="552357"/>
    <lineage>
        <taxon>Bacteria</taxon>
        <taxon>Pseudomonadati</taxon>
        <taxon>Pseudomonadota</taxon>
        <taxon>Gammaproteobacteria</taxon>
        <taxon>Alteromonadales</taxon>
        <taxon>Shewanellaceae</taxon>
        <taxon>Shewanella</taxon>
    </lineage>
</organism>
<gene>
    <name evidence="1" type="ORF">EDC91_1072</name>
</gene>
<dbReference type="InterPro" id="IPR008972">
    <property type="entry name" value="Cupredoxin"/>
</dbReference>
<evidence type="ECO:0000313" key="2">
    <source>
        <dbReference type="Proteomes" id="UP000294832"/>
    </source>
</evidence>
<dbReference type="RefSeq" id="WP_133038418.1">
    <property type="nucleotide sequence ID" value="NZ_SLWF01000007.1"/>
</dbReference>
<dbReference type="Gene3D" id="2.60.40.420">
    <property type="entry name" value="Cupredoxins - blue copper proteins"/>
    <property type="match status" value="1"/>
</dbReference>
<dbReference type="SUPFAM" id="SSF49503">
    <property type="entry name" value="Cupredoxins"/>
    <property type="match status" value="1"/>
</dbReference>
<protein>
    <submittedName>
        <fullName evidence="1">Uncharacterized protein DUF1888</fullName>
    </submittedName>
</protein>
<accession>A0A4R2FEL2</accession>